<reference evidence="2 3" key="1">
    <citation type="submission" date="2021-03" db="EMBL/GenBank/DDBJ databases">
        <title>Sequencing the genomes of 1000 actinobacteria strains.</title>
        <authorList>
            <person name="Klenk H.-P."/>
        </authorList>
    </citation>
    <scope>NUCLEOTIDE SEQUENCE [LARGE SCALE GENOMIC DNA]</scope>
    <source>
        <strain evidence="2 3">DSM 46670</strain>
    </source>
</reference>
<accession>A0ABS4TVP7</accession>
<proteinExistence type="predicted"/>
<comment type="caution">
    <text evidence="2">The sequence shown here is derived from an EMBL/GenBank/DDBJ whole genome shotgun (WGS) entry which is preliminary data.</text>
</comment>
<evidence type="ECO:0008006" key="4">
    <source>
        <dbReference type="Google" id="ProtNLM"/>
    </source>
</evidence>
<keyword evidence="3" id="KW-1185">Reference proteome</keyword>
<evidence type="ECO:0000256" key="1">
    <source>
        <dbReference type="SAM" id="Phobius"/>
    </source>
</evidence>
<dbReference type="EMBL" id="JAGINW010000001">
    <property type="protein sequence ID" value="MBP2328484.1"/>
    <property type="molecule type" value="Genomic_DNA"/>
</dbReference>
<keyword evidence="1" id="KW-1133">Transmembrane helix</keyword>
<protein>
    <recommendedName>
        <fullName evidence="4">DUF1772 domain-containing protein</fullName>
    </recommendedName>
</protein>
<dbReference type="Proteomes" id="UP001519332">
    <property type="component" value="Unassembled WGS sequence"/>
</dbReference>
<feature type="transmembrane region" description="Helical" evidence="1">
    <location>
        <begin position="136"/>
        <end position="160"/>
    </location>
</feature>
<feature type="transmembrane region" description="Helical" evidence="1">
    <location>
        <begin position="93"/>
        <end position="116"/>
    </location>
</feature>
<name>A0ABS4TVP7_9PSEU</name>
<evidence type="ECO:0000313" key="2">
    <source>
        <dbReference type="EMBL" id="MBP2328484.1"/>
    </source>
</evidence>
<keyword evidence="1" id="KW-0812">Transmembrane</keyword>
<evidence type="ECO:0000313" key="3">
    <source>
        <dbReference type="Proteomes" id="UP001519332"/>
    </source>
</evidence>
<keyword evidence="1" id="KW-0472">Membrane</keyword>
<organism evidence="2 3">
    <name type="scientific">Kibdelosporangium banguiense</name>
    <dbReference type="NCBI Taxonomy" id="1365924"/>
    <lineage>
        <taxon>Bacteria</taxon>
        <taxon>Bacillati</taxon>
        <taxon>Actinomycetota</taxon>
        <taxon>Actinomycetes</taxon>
        <taxon>Pseudonocardiales</taxon>
        <taxon>Pseudonocardiaceae</taxon>
        <taxon>Kibdelosporangium</taxon>
    </lineage>
</organism>
<sequence>MIDTGSTYRTRVVVTAILAWGAGLALQAMVFRYVLAHWDEVLVSVRAKHISGQEIGEALTRDLYTALLYVFLLTGVLLLVLLPVVVRRSKAAAIGIVALAAPYAAVGVFMQVRSLVTDWATSRDTAPALSHVGPEWMRWSNTVGGLLITVGAIATIAVLCSRRRS</sequence>
<feature type="transmembrane region" description="Helical" evidence="1">
    <location>
        <begin position="12"/>
        <end position="35"/>
    </location>
</feature>
<feature type="transmembrane region" description="Helical" evidence="1">
    <location>
        <begin position="66"/>
        <end position="86"/>
    </location>
</feature>
<gene>
    <name evidence="2" type="ORF">JOF56_008869</name>
</gene>
<dbReference type="RefSeq" id="WP_209645472.1">
    <property type="nucleotide sequence ID" value="NZ_JAGINW010000001.1"/>
</dbReference>